<feature type="region of interest" description="Disordered" evidence="1">
    <location>
        <begin position="1"/>
        <end position="34"/>
    </location>
</feature>
<dbReference type="InParanoid" id="D8LSL2"/>
<evidence type="ECO:0000313" key="2">
    <source>
        <dbReference type="EMBL" id="CBN77849.1"/>
    </source>
</evidence>
<keyword evidence="3" id="KW-1185">Reference proteome</keyword>
<dbReference type="Proteomes" id="UP000002630">
    <property type="component" value="Unassembled WGS sequence"/>
</dbReference>
<gene>
    <name evidence="2" type="ORF">Esi_0074_0070</name>
</gene>
<organism evidence="2 3">
    <name type="scientific">Ectocarpus siliculosus</name>
    <name type="common">Brown alga</name>
    <name type="synonym">Conferva siliculosa</name>
    <dbReference type="NCBI Taxonomy" id="2880"/>
    <lineage>
        <taxon>Eukaryota</taxon>
        <taxon>Sar</taxon>
        <taxon>Stramenopiles</taxon>
        <taxon>Ochrophyta</taxon>
        <taxon>PX clade</taxon>
        <taxon>Phaeophyceae</taxon>
        <taxon>Ectocarpales</taxon>
        <taxon>Ectocarpaceae</taxon>
        <taxon>Ectocarpus</taxon>
    </lineage>
</organism>
<sequence length="34" mass="3805">MDPSQESRRRSPQCPTRSTSTSRASSGRTPRRGK</sequence>
<evidence type="ECO:0000256" key="1">
    <source>
        <dbReference type="SAM" id="MobiDB-lite"/>
    </source>
</evidence>
<feature type="compositionally biased region" description="Low complexity" evidence="1">
    <location>
        <begin position="15"/>
        <end position="28"/>
    </location>
</feature>
<evidence type="ECO:0000313" key="3">
    <source>
        <dbReference type="Proteomes" id="UP000002630"/>
    </source>
</evidence>
<protein>
    <submittedName>
        <fullName evidence="2">Uncharacterized protein</fullName>
    </submittedName>
</protein>
<proteinExistence type="predicted"/>
<dbReference type="AlphaFoldDB" id="D8LSL2"/>
<reference evidence="2 3" key="1">
    <citation type="journal article" date="2010" name="Nature">
        <title>The Ectocarpus genome and the independent evolution of multicellularity in brown algae.</title>
        <authorList>
            <person name="Cock J.M."/>
            <person name="Sterck L."/>
            <person name="Rouze P."/>
            <person name="Scornet D."/>
            <person name="Allen A.E."/>
            <person name="Amoutzias G."/>
            <person name="Anthouard V."/>
            <person name="Artiguenave F."/>
            <person name="Aury J.M."/>
            <person name="Badger J.H."/>
            <person name="Beszteri B."/>
            <person name="Billiau K."/>
            <person name="Bonnet E."/>
            <person name="Bothwell J.H."/>
            <person name="Bowler C."/>
            <person name="Boyen C."/>
            <person name="Brownlee C."/>
            <person name="Carrano C.J."/>
            <person name="Charrier B."/>
            <person name="Cho G.Y."/>
            <person name="Coelho S.M."/>
            <person name="Collen J."/>
            <person name="Corre E."/>
            <person name="Da Silva C."/>
            <person name="Delage L."/>
            <person name="Delaroque N."/>
            <person name="Dittami S.M."/>
            <person name="Doulbeau S."/>
            <person name="Elias M."/>
            <person name="Farnham G."/>
            <person name="Gachon C.M."/>
            <person name="Gschloessl B."/>
            <person name="Heesch S."/>
            <person name="Jabbari K."/>
            <person name="Jubin C."/>
            <person name="Kawai H."/>
            <person name="Kimura K."/>
            <person name="Kloareg B."/>
            <person name="Kupper F.C."/>
            <person name="Lang D."/>
            <person name="Le Bail A."/>
            <person name="Leblanc C."/>
            <person name="Lerouge P."/>
            <person name="Lohr M."/>
            <person name="Lopez P.J."/>
            <person name="Martens C."/>
            <person name="Maumus F."/>
            <person name="Michel G."/>
            <person name="Miranda-Saavedra D."/>
            <person name="Morales J."/>
            <person name="Moreau H."/>
            <person name="Motomura T."/>
            <person name="Nagasato C."/>
            <person name="Napoli C.A."/>
            <person name="Nelson D.R."/>
            <person name="Nyvall-Collen P."/>
            <person name="Peters A.F."/>
            <person name="Pommier C."/>
            <person name="Potin P."/>
            <person name="Poulain J."/>
            <person name="Quesneville H."/>
            <person name="Read B."/>
            <person name="Rensing S.A."/>
            <person name="Ritter A."/>
            <person name="Rousvoal S."/>
            <person name="Samanta M."/>
            <person name="Samson G."/>
            <person name="Schroeder D.C."/>
            <person name="Segurens B."/>
            <person name="Strittmatter M."/>
            <person name="Tonon T."/>
            <person name="Tregear J.W."/>
            <person name="Valentin K."/>
            <person name="von Dassow P."/>
            <person name="Yamagishi T."/>
            <person name="Van de Peer Y."/>
            <person name="Wincker P."/>
        </authorList>
    </citation>
    <scope>NUCLEOTIDE SEQUENCE [LARGE SCALE GENOMIC DNA]</scope>
    <source>
        <strain evidence="3">Ec32 / CCAP1310/4</strain>
    </source>
</reference>
<accession>D8LSL2</accession>
<dbReference type="EMBL" id="FN649760">
    <property type="protein sequence ID" value="CBN77849.1"/>
    <property type="molecule type" value="Genomic_DNA"/>
</dbReference>
<name>D8LSL2_ECTSI</name>